<protein>
    <submittedName>
        <fullName evidence="1">Uncharacterized protein</fullName>
    </submittedName>
</protein>
<name>D0NP66_PHYIT</name>
<keyword evidence="2" id="KW-1185">Reference proteome</keyword>
<dbReference type="Proteomes" id="UP000006643">
    <property type="component" value="Unassembled WGS sequence"/>
</dbReference>
<evidence type="ECO:0000313" key="2">
    <source>
        <dbReference type="Proteomes" id="UP000006643"/>
    </source>
</evidence>
<dbReference type="OrthoDB" id="3244603at2759"/>
<dbReference type="RefSeq" id="XP_002899044.1">
    <property type="nucleotide sequence ID" value="XM_002898998.1"/>
</dbReference>
<dbReference type="VEuPathDB" id="FungiDB:PITG_14848"/>
<dbReference type="KEGG" id="pif:PITG_14848"/>
<dbReference type="InParanoid" id="D0NP66"/>
<organism evidence="1 2">
    <name type="scientific">Phytophthora infestans (strain T30-4)</name>
    <name type="common">Potato late blight agent</name>
    <dbReference type="NCBI Taxonomy" id="403677"/>
    <lineage>
        <taxon>Eukaryota</taxon>
        <taxon>Sar</taxon>
        <taxon>Stramenopiles</taxon>
        <taxon>Oomycota</taxon>
        <taxon>Peronosporomycetes</taxon>
        <taxon>Peronosporales</taxon>
        <taxon>Peronosporaceae</taxon>
        <taxon>Phytophthora</taxon>
    </lineage>
</organism>
<proteinExistence type="predicted"/>
<dbReference type="GeneID" id="9467963"/>
<dbReference type="HOGENOM" id="CLU_3300526_0_0_1"/>
<gene>
    <name evidence="1" type="ORF">PITG_14848</name>
</gene>
<accession>D0NP66</accession>
<dbReference type="STRING" id="403677.D0NP66"/>
<dbReference type="AlphaFoldDB" id="D0NP66"/>
<reference evidence="2" key="1">
    <citation type="journal article" date="2009" name="Nature">
        <title>Genome sequence and analysis of the Irish potato famine pathogen Phytophthora infestans.</title>
        <authorList>
            <consortium name="The Broad Institute Genome Sequencing Platform"/>
            <person name="Haas B.J."/>
            <person name="Kamoun S."/>
            <person name="Zody M.C."/>
            <person name="Jiang R.H."/>
            <person name="Handsaker R.E."/>
            <person name="Cano L.M."/>
            <person name="Grabherr M."/>
            <person name="Kodira C.D."/>
            <person name="Raffaele S."/>
            <person name="Torto-Alalibo T."/>
            <person name="Bozkurt T.O."/>
            <person name="Ah-Fong A.M."/>
            <person name="Alvarado L."/>
            <person name="Anderson V.L."/>
            <person name="Armstrong M.R."/>
            <person name="Avrova A."/>
            <person name="Baxter L."/>
            <person name="Beynon J."/>
            <person name="Boevink P.C."/>
            <person name="Bollmann S.R."/>
            <person name="Bos J.I."/>
            <person name="Bulone V."/>
            <person name="Cai G."/>
            <person name="Cakir C."/>
            <person name="Carrington J.C."/>
            <person name="Chawner M."/>
            <person name="Conti L."/>
            <person name="Costanzo S."/>
            <person name="Ewan R."/>
            <person name="Fahlgren N."/>
            <person name="Fischbach M.A."/>
            <person name="Fugelstad J."/>
            <person name="Gilroy E.M."/>
            <person name="Gnerre S."/>
            <person name="Green P.J."/>
            <person name="Grenville-Briggs L.J."/>
            <person name="Griffith J."/>
            <person name="Grunwald N.J."/>
            <person name="Horn K."/>
            <person name="Horner N.R."/>
            <person name="Hu C.H."/>
            <person name="Huitema E."/>
            <person name="Jeong D.H."/>
            <person name="Jones A.M."/>
            <person name="Jones J.D."/>
            <person name="Jones R.W."/>
            <person name="Karlsson E.K."/>
            <person name="Kunjeti S.G."/>
            <person name="Lamour K."/>
            <person name="Liu Z."/>
            <person name="Ma L."/>
            <person name="Maclean D."/>
            <person name="Chibucos M.C."/>
            <person name="McDonald H."/>
            <person name="McWalters J."/>
            <person name="Meijer H.J."/>
            <person name="Morgan W."/>
            <person name="Morris P.F."/>
            <person name="Munro C.A."/>
            <person name="O'Neill K."/>
            <person name="Ospina-Giraldo M."/>
            <person name="Pinzon A."/>
            <person name="Pritchard L."/>
            <person name="Ramsahoye B."/>
            <person name="Ren Q."/>
            <person name="Restrepo S."/>
            <person name="Roy S."/>
            <person name="Sadanandom A."/>
            <person name="Savidor A."/>
            <person name="Schornack S."/>
            <person name="Schwartz D.C."/>
            <person name="Schumann U.D."/>
            <person name="Schwessinger B."/>
            <person name="Seyer L."/>
            <person name="Sharpe T."/>
            <person name="Silvar C."/>
            <person name="Song J."/>
            <person name="Studholme D.J."/>
            <person name="Sykes S."/>
            <person name="Thines M."/>
            <person name="van de Vondervoort P.J."/>
            <person name="Phuntumart V."/>
            <person name="Wawra S."/>
            <person name="Weide R."/>
            <person name="Win J."/>
            <person name="Young C."/>
            <person name="Zhou S."/>
            <person name="Fry W."/>
            <person name="Meyers B.C."/>
            <person name="van West P."/>
            <person name="Ristaino J."/>
            <person name="Govers F."/>
            <person name="Birch P.R."/>
            <person name="Whisson S.C."/>
            <person name="Judelson H.S."/>
            <person name="Nusbaum C."/>
        </authorList>
    </citation>
    <scope>NUCLEOTIDE SEQUENCE [LARGE SCALE GENOMIC DNA]</scope>
    <source>
        <strain evidence="2">T30-4</strain>
    </source>
</reference>
<dbReference type="EMBL" id="DS028150">
    <property type="protein sequence ID" value="EEY62408.1"/>
    <property type="molecule type" value="Genomic_DNA"/>
</dbReference>
<sequence>MMAYLGSYQGLFEARPREDGKITLTGWQAWFLWRSAAGLA</sequence>
<evidence type="ECO:0000313" key="1">
    <source>
        <dbReference type="EMBL" id="EEY62408.1"/>
    </source>
</evidence>